<keyword evidence="5" id="KW-1185">Reference proteome</keyword>
<name>A0A060UVP7_9PROT</name>
<proteinExistence type="inferred from homology"/>
<dbReference type="AlphaFoldDB" id="A0A060UVP7"/>
<organism evidence="3">
    <name type="scientific">Acidithiobacillus ferrivorans</name>
    <dbReference type="NCBI Taxonomy" id="160808"/>
    <lineage>
        <taxon>Bacteria</taxon>
        <taxon>Pseudomonadati</taxon>
        <taxon>Pseudomonadota</taxon>
        <taxon>Acidithiobacillia</taxon>
        <taxon>Acidithiobacillales</taxon>
        <taxon>Acidithiobacillaceae</taxon>
        <taxon>Acidithiobacillus</taxon>
    </lineage>
</organism>
<evidence type="ECO:0000256" key="2">
    <source>
        <dbReference type="HAMAP-Rule" id="MF_00338"/>
    </source>
</evidence>
<dbReference type="Proteomes" id="UP000193925">
    <property type="component" value="Chromosome AFERRI"/>
</dbReference>
<protein>
    <recommendedName>
        <fullName evidence="2">UPF0145 protein AFERRI_10692</fullName>
    </recommendedName>
</protein>
<reference evidence="3" key="2">
    <citation type="submission" date="2014-07" db="EMBL/GenBank/DDBJ databases">
        <title>Initial genome analysis of the psychrotolerant acidophile Acidithiobacillus ferrivorans CF27: insights into iron and sulfur oxidation pathways and into biofilm formation.</title>
        <authorList>
            <person name="Talla E."/>
            <person name="Hedrich S."/>
            <person name="Mangenot S."/>
            <person name="Ji B."/>
            <person name="Johnson D.B."/>
            <person name="Barbe V."/>
            <person name="Bonnefoy V."/>
        </authorList>
    </citation>
    <scope>NUCLEOTIDE SEQUENCE [LARGE SCALE GENOMIC DNA]</scope>
    <source>
        <strain evidence="3">CF27</strain>
    </source>
</reference>
<evidence type="ECO:0000313" key="5">
    <source>
        <dbReference type="Proteomes" id="UP000193925"/>
    </source>
</evidence>
<dbReference type="InterPro" id="IPR002765">
    <property type="entry name" value="UPF0145_YbjQ-like"/>
</dbReference>
<evidence type="ECO:0000313" key="4">
    <source>
        <dbReference type="EMBL" id="SMH64658.1"/>
    </source>
</evidence>
<evidence type="ECO:0000313" key="3">
    <source>
        <dbReference type="EMBL" id="CDQ10629.1"/>
    </source>
</evidence>
<dbReference type="Pfam" id="PF01906">
    <property type="entry name" value="YbjQ_1"/>
    <property type="match status" value="1"/>
</dbReference>
<dbReference type="SUPFAM" id="SSF117782">
    <property type="entry name" value="YbjQ-like"/>
    <property type="match status" value="1"/>
</dbReference>
<sequence length="113" mass="11985">MDLLVVTTESVPGYRVREVLGPVFGTMVRSRNVVGTSLGGIAAFFGGKQHGDRNMVNQTRDDALTELRSNAQDLGANAVLAMRFDSGEFDSGQGTMMESITAYGTAVVLVPEG</sequence>
<accession>A0A060UVP7</accession>
<gene>
    <name evidence="4" type="ORF">AFERRI_10692</name>
    <name evidence="3" type="ORF">AFERRI_400410</name>
</gene>
<dbReference type="RefSeq" id="WP_081919435.1">
    <property type="nucleotide sequence ID" value="NZ_CCCS020000035.1"/>
</dbReference>
<comment type="similarity">
    <text evidence="1 2">Belongs to the UPF0145 family.</text>
</comment>
<evidence type="ECO:0000256" key="1">
    <source>
        <dbReference type="ARBA" id="ARBA00010751"/>
    </source>
</evidence>
<dbReference type="EMBL" id="CCCS020000035">
    <property type="protein sequence ID" value="CDQ10629.1"/>
    <property type="molecule type" value="Genomic_DNA"/>
</dbReference>
<dbReference type="EMBL" id="LT841305">
    <property type="protein sequence ID" value="SMH64658.1"/>
    <property type="molecule type" value="Genomic_DNA"/>
</dbReference>
<dbReference type="Gene3D" id="3.30.110.70">
    <property type="entry name" value="Hypothetical protein apc22750. Chain B"/>
    <property type="match status" value="1"/>
</dbReference>
<dbReference type="PANTHER" id="PTHR34068">
    <property type="entry name" value="UPF0145 PROTEIN YBJQ"/>
    <property type="match status" value="1"/>
</dbReference>
<dbReference type="HAMAP" id="MF_00338">
    <property type="entry name" value="UPF0145"/>
    <property type="match status" value="1"/>
</dbReference>
<dbReference type="PANTHER" id="PTHR34068:SF2">
    <property type="entry name" value="UPF0145 PROTEIN SCO3412"/>
    <property type="match status" value="1"/>
</dbReference>
<reference evidence="4 5" key="3">
    <citation type="submission" date="2017-03" db="EMBL/GenBank/DDBJ databases">
        <authorList>
            <person name="Regsiter A."/>
            <person name="William W."/>
        </authorList>
    </citation>
    <scope>NUCLEOTIDE SEQUENCE [LARGE SCALE GENOMIC DNA]</scope>
    <source>
        <strain evidence="4">PRJEB5721</strain>
    </source>
</reference>
<dbReference type="InterPro" id="IPR035439">
    <property type="entry name" value="UPF0145_dom_sf"/>
</dbReference>
<reference evidence="3" key="1">
    <citation type="submission" date="2014-03" db="EMBL/GenBank/DDBJ databases">
        <authorList>
            <person name="Genoscope - CEA"/>
        </authorList>
    </citation>
    <scope>NUCLEOTIDE SEQUENCE [LARGE SCALE GENOMIC DNA]</scope>
    <source>
        <strain evidence="3">CF27</strain>
    </source>
</reference>